<keyword evidence="7" id="KW-1185">Reference proteome</keyword>
<feature type="domain" description="ABC transmembrane type-1" evidence="5">
    <location>
        <begin position="82"/>
        <end position="159"/>
    </location>
</feature>
<evidence type="ECO:0000256" key="1">
    <source>
        <dbReference type="ARBA" id="ARBA00004141"/>
    </source>
</evidence>
<dbReference type="InterPro" id="IPR039421">
    <property type="entry name" value="Type_1_exporter"/>
</dbReference>
<dbReference type="Proteomes" id="UP000434957">
    <property type="component" value="Unassembled WGS sequence"/>
</dbReference>
<accession>A0A6A4EY18</accession>
<evidence type="ECO:0000256" key="3">
    <source>
        <dbReference type="ARBA" id="ARBA00022989"/>
    </source>
</evidence>
<dbReference type="Pfam" id="PF00664">
    <property type="entry name" value="ABC_membrane"/>
    <property type="match status" value="1"/>
</dbReference>
<evidence type="ECO:0000256" key="4">
    <source>
        <dbReference type="ARBA" id="ARBA00023136"/>
    </source>
</evidence>
<protein>
    <recommendedName>
        <fullName evidence="5">ABC transmembrane type-1 domain-containing protein</fullName>
    </recommendedName>
</protein>
<name>A0A6A4EY18_9STRA</name>
<proteinExistence type="predicted"/>
<evidence type="ECO:0000313" key="6">
    <source>
        <dbReference type="EMBL" id="KAE9329146.1"/>
    </source>
</evidence>
<dbReference type="InterPro" id="IPR011527">
    <property type="entry name" value="ABC1_TM_dom"/>
</dbReference>
<dbReference type="EMBL" id="QXFT01001094">
    <property type="protein sequence ID" value="KAE9329146.1"/>
    <property type="molecule type" value="Genomic_DNA"/>
</dbReference>
<keyword evidence="4" id="KW-0472">Membrane</keyword>
<organism evidence="6 7">
    <name type="scientific">Phytophthora rubi</name>
    <dbReference type="NCBI Taxonomy" id="129364"/>
    <lineage>
        <taxon>Eukaryota</taxon>
        <taxon>Sar</taxon>
        <taxon>Stramenopiles</taxon>
        <taxon>Oomycota</taxon>
        <taxon>Peronosporomycetes</taxon>
        <taxon>Peronosporales</taxon>
        <taxon>Peronosporaceae</taxon>
        <taxon>Phytophthora</taxon>
    </lineage>
</organism>
<comment type="caution">
    <text evidence="6">The sequence shown here is derived from an EMBL/GenBank/DDBJ whole genome shotgun (WGS) entry which is preliminary data.</text>
</comment>
<keyword evidence="2" id="KW-0812">Transmembrane</keyword>
<dbReference type="SUPFAM" id="SSF90123">
    <property type="entry name" value="ABC transporter transmembrane region"/>
    <property type="match status" value="1"/>
</dbReference>
<dbReference type="GO" id="GO:0015421">
    <property type="term" value="F:ABC-type oligopeptide transporter activity"/>
    <property type="evidence" value="ECO:0007669"/>
    <property type="project" value="TreeGrafter"/>
</dbReference>
<dbReference type="GO" id="GO:0016020">
    <property type="term" value="C:membrane"/>
    <property type="evidence" value="ECO:0007669"/>
    <property type="project" value="UniProtKB-SubCell"/>
</dbReference>
<gene>
    <name evidence="6" type="ORF">PR003_g15624</name>
</gene>
<evidence type="ECO:0000313" key="7">
    <source>
        <dbReference type="Proteomes" id="UP000434957"/>
    </source>
</evidence>
<dbReference type="PANTHER" id="PTHR43394:SF1">
    <property type="entry name" value="ATP-BINDING CASSETTE SUB-FAMILY B MEMBER 10, MITOCHONDRIAL"/>
    <property type="match status" value="1"/>
</dbReference>
<reference evidence="6 7" key="1">
    <citation type="submission" date="2018-08" db="EMBL/GenBank/DDBJ databases">
        <title>Genomic investigation of the strawberry pathogen Phytophthora fragariae indicates pathogenicity is determined by transcriptional variation in three key races.</title>
        <authorList>
            <person name="Adams T.M."/>
            <person name="Armitage A.D."/>
            <person name="Sobczyk M.K."/>
            <person name="Bates H.J."/>
            <person name="Dunwell J.M."/>
            <person name="Nellist C.F."/>
            <person name="Harrison R.J."/>
        </authorList>
    </citation>
    <scope>NUCLEOTIDE SEQUENCE [LARGE SCALE GENOMIC DNA]</scope>
    <source>
        <strain evidence="6 7">SCRP333</strain>
    </source>
</reference>
<dbReference type="GO" id="GO:0005524">
    <property type="term" value="F:ATP binding"/>
    <property type="evidence" value="ECO:0007669"/>
    <property type="project" value="InterPro"/>
</dbReference>
<dbReference type="PANTHER" id="PTHR43394">
    <property type="entry name" value="ATP-DEPENDENT PERMEASE MDL1, MITOCHONDRIAL"/>
    <property type="match status" value="1"/>
</dbReference>
<keyword evidence="3" id="KW-1133">Transmembrane helix</keyword>
<dbReference type="Gene3D" id="1.20.1560.10">
    <property type="entry name" value="ABC transporter type 1, transmembrane domain"/>
    <property type="match status" value="1"/>
</dbReference>
<dbReference type="InterPro" id="IPR036640">
    <property type="entry name" value="ABC1_TM_sf"/>
</dbReference>
<evidence type="ECO:0000259" key="5">
    <source>
        <dbReference type="PROSITE" id="PS50929"/>
    </source>
</evidence>
<dbReference type="PROSITE" id="PS50929">
    <property type="entry name" value="ABC_TM1F"/>
    <property type="match status" value="1"/>
</dbReference>
<evidence type="ECO:0000256" key="2">
    <source>
        <dbReference type="ARBA" id="ARBA00022692"/>
    </source>
</evidence>
<comment type="subcellular location">
    <subcellularLocation>
        <location evidence="1">Membrane</location>
        <topology evidence="1">Multi-pass membrane protein</topology>
    </subcellularLocation>
</comment>
<sequence>MCLLERFEAFTEGILGLSLQAHPLCYDVPLDGAMALKADDNNNNKKQTSNIGWILSLTKEEKLPLTVGVTGMTIASAMNVGFVVVVLATFFTGSGGSFLRTYSLGVVAERIASKLRRRLYKVLLSQELAFYNNRKVDELVTRLSGECQQTANAVVDVLSNSYRSLNSAVGHKKEVQDLLSQRELPFVVFYTGLFAEFLPHFLGYHYDEGYMTVVGKGETAFSITLRTGVGRFVAHVLSTAPKSALEGAKLAFEAERLSPLQIRDVRRKS</sequence>
<dbReference type="AlphaFoldDB" id="A0A6A4EY18"/>